<evidence type="ECO:0000313" key="5">
    <source>
        <dbReference type="Proteomes" id="UP000318102"/>
    </source>
</evidence>
<dbReference type="PROSITE" id="PS50110">
    <property type="entry name" value="RESPONSE_REGULATORY"/>
    <property type="match status" value="1"/>
</dbReference>
<comment type="caution">
    <text evidence="4">The sequence shown here is derived from an EMBL/GenBank/DDBJ whole genome shotgun (WGS) entry which is preliminary data.</text>
</comment>
<dbReference type="EMBL" id="VNJK01000008">
    <property type="protein sequence ID" value="TVX85240.1"/>
    <property type="molecule type" value="Genomic_DNA"/>
</dbReference>
<dbReference type="AlphaFoldDB" id="A0A559ICJ9"/>
<dbReference type="InterPro" id="IPR011006">
    <property type="entry name" value="CheY-like_superfamily"/>
</dbReference>
<name>A0A559ICJ9_9BACL</name>
<evidence type="ECO:0000259" key="2">
    <source>
        <dbReference type="PROSITE" id="PS50110"/>
    </source>
</evidence>
<dbReference type="SUPFAM" id="SSF52172">
    <property type="entry name" value="CheY-like"/>
    <property type="match status" value="1"/>
</dbReference>
<feature type="modified residue" description="4-aspartylphosphate" evidence="1">
    <location>
        <position position="54"/>
    </location>
</feature>
<protein>
    <submittedName>
        <fullName evidence="4">Response regulator</fullName>
    </submittedName>
</protein>
<feature type="domain" description="Response regulatory" evidence="2">
    <location>
        <begin position="3"/>
        <end position="117"/>
    </location>
</feature>
<evidence type="ECO:0000313" key="4">
    <source>
        <dbReference type="EMBL" id="TVX85240.1"/>
    </source>
</evidence>
<dbReference type="Gene3D" id="2.20.25.10">
    <property type="match status" value="1"/>
</dbReference>
<dbReference type="Proteomes" id="UP000318102">
    <property type="component" value="Unassembled WGS sequence"/>
</dbReference>
<accession>A0A559ICJ9</accession>
<dbReference type="InterPro" id="IPR046947">
    <property type="entry name" value="LytR-like"/>
</dbReference>
<keyword evidence="1" id="KW-0597">Phosphoprotein</keyword>
<dbReference type="PROSITE" id="PS50930">
    <property type="entry name" value="HTH_LYTTR"/>
    <property type="match status" value="1"/>
</dbReference>
<dbReference type="Gene3D" id="2.40.50.40">
    <property type="match status" value="1"/>
</dbReference>
<evidence type="ECO:0000256" key="1">
    <source>
        <dbReference type="PROSITE-ProRule" id="PRU00169"/>
    </source>
</evidence>
<gene>
    <name evidence="4" type="ORF">FPZ44_25295</name>
</gene>
<dbReference type="GO" id="GO:0003677">
    <property type="term" value="F:DNA binding"/>
    <property type="evidence" value="ECO:0007669"/>
    <property type="project" value="InterPro"/>
</dbReference>
<dbReference type="Pfam" id="PF00072">
    <property type="entry name" value="Response_reg"/>
    <property type="match status" value="1"/>
</dbReference>
<dbReference type="Pfam" id="PF04397">
    <property type="entry name" value="LytTR"/>
    <property type="match status" value="1"/>
</dbReference>
<sequence>MIRAFIVDDEPLARDELMYLLRRTKRVDIVGEAESYEEALDGIQETTPDVIFLDIQLSDATGIEIAERLKEDGCQSAIVFATAYDEYALKAFELNATDYILKPYEEARIQQTVEKLAQRLAVPASQPAAASGSSVSAASKTLERTERLAVTVDERIAVLHVDRIIFIESEEGKAVVVTEGQRYKVSEALTVLERKLNHPSMLRVHRSYLVNVDYVREIEPWFHSTYVMKMKDGASIPVSRTYVKDLKQKLGL</sequence>
<organism evidence="4 5">
    <name type="scientific">Paenibacillus agilis</name>
    <dbReference type="NCBI Taxonomy" id="3020863"/>
    <lineage>
        <taxon>Bacteria</taxon>
        <taxon>Bacillati</taxon>
        <taxon>Bacillota</taxon>
        <taxon>Bacilli</taxon>
        <taxon>Bacillales</taxon>
        <taxon>Paenibacillaceae</taxon>
        <taxon>Paenibacillus</taxon>
    </lineage>
</organism>
<proteinExistence type="predicted"/>
<feature type="domain" description="HTH LytTR-type" evidence="3">
    <location>
        <begin position="148"/>
        <end position="252"/>
    </location>
</feature>
<dbReference type="SMART" id="SM00448">
    <property type="entry name" value="REC"/>
    <property type="match status" value="1"/>
</dbReference>
<dbReference type="SMART" id="SM00850">
    <property type="entry name" value="LytTR"/>
    <property type="match status" value="1"/>
</dbReference>
<dbReference type="PANTHER" id="PTHR37299">
    <property type="entry name" value="TRANSCRIPTIONAL REGULATOR-RELATED"/>
    <property type="match status" value="1"/>
</dbReference>
<keyword evidence="5" id="KW-1185">Reference proteome</keyword>
<dbReference type="Gene3D" id="3.40.50.2300">
    <property type="match status" value="1"/>
</dbReference>
<dbReference type="InterPro" id="IPR007492">
    <property type="entry name" value="LytTR_DNA-bd_dom"/>
</dbReference>
<dbReference type="RefSeq" id="WP_144995280.1">
    <property type="nucleotide sequence ID" value="NZ_VNJK01000008.1"/>
</dbReference>
<evidence type="ECO:0000259" key="3">
    <source>
        <dbReference type="PROSITE" id="PS50930"/>
    </source>
</evidence>
<dbReference type="InterPro" id="IPR001789">
    <property type="entry name" value="Sig_transdc_resp-reg_receiver"/>
</dbReference>
<dbReference type="OrthoDB" id="9809318at2"/>
<dbReference type="GO" id="GO:0000156">
    <property type="term" value="F:phosphorelay response regulator activity"/>
    <property type="evidence" value="ECO:0007669"/>
    <property type="project" value="InterPro"/>
</dbReference>
<dbReference type="PANTHER" id="PTHR37299:SF1">
    <property type="entry name" value="STAGE 0 SPORULATION PROTEIN A HOMOLOG"/>
    <property type="match status" value="1"/>
</dbReference>
<dbReference type="CDD" id="cd17532">
    <property type="entry name" value="REC_LytTR_AlgR-like"/>
    <property type="match status" value="1"/>
</dbReference>
<reference evidence="4 5" key="1">
    <citation type="submission" date="2019-07" db="EMBL/GenBank/DDBJ databases">
        <authorList>
            <person name="Kim J."/>
        </authorList>
    </citation>
    <scope>NUCLEOTIDE SEQUENCE [LARGE SCALE GENOMIC DNA]</scope>
    <source>
        <strain evidence="4 5">N4</strain>
    </source>
</reference>